<proteinExistence type="inferred from homology"/>
<dbReference type="GO" id="GO:0015631">
    <property type="term" value="F:tubulin binding"/>
    <property type="evidence" value="ECO:0007669"/>
    <property type="project" value="TreeGrafter"/>
</dbReference>
<dbReference type="EMBL" id="ML121588">
    <property type="protein sequence ID" value="RPB19491.1"/>
    <property type="molecule type" value="Genomic_DNA"/>
</dbReference>
<dbReference type="SUPFAM" id="SSF46579">
    <property type="entry name" value="Prefoldin"/>
    <property type="match status" value="1"/>
</dbReference>
<gene>
    <name evidence="6" type="ORF">L211DRAFT_842567</name>
</gene>
<dbReference type="FunFam" id="1.10.287.370:FF:000001">
    <property type="entry name" value="Prefoldin subunit 3"/>
    <property type="match status" value="1"/>
</dbReference>
<dbReference type="InterPro" id="IPR016655">
    <property type="entry name" value="PFD3"/>
</dbReference>
<organism evidence="6 7">
    <name type="scientific">Terfezia boudieri ATCC MYA-4762</name>
    <dbReference type="NCBI Taxonomy" id="1051890"/>
    <lineage>
        <taxon>Eukaryota</taxon>
        <taxon>Fungi</taxon>
        <taxon>Dikarya</taxon>
        <taxon>Ascomycota</taxon>
        <taxon>Pezizomycotina</taxon>
        <taxon>Pezizomycetes</taxon>
        <taxon>Pezizales</taxon>
        <taxon>Pezizaceae</taxon>
        <taxon>Terfezia</taxon>
    </lineage>
</organism>
<dbReference type="GO" id="GO:0005737">
    <property type="term" value="C:cytoplasm"/>
    <property type="evidence" value="ECO:0007669"/>
    <property type="project" value="UniProtKB-ARBA"/>
</dbReference>
<name>A0A3N4LFN1_9PEZI</name>
<evidence type="ECO:0000256" key="1">
    <source>
        <dbReference type="ARBA" id="ARBA00010048"/>
    </source>
</evidence>
<comment type="function">
    <text evidence="4">Binds specifically to cytosolic chaperonin (c-CPN) and transfers target proteins to it. Binds to nascent polypeptide chain and promotes folding in an environment in which there are many competing pathways for nonnative proteins.</text>
</comment>
<dbReference type="GO" id="GO:0006457">
    <property type="term" value="P:protein folding"/>
    <property type="evidence" value="ECO:0007669"/>
    <property type="project" value="UniProtKB-UniRule"/>
</dbReference>
<keyword evidence="5" id="KW-0175">Coiled coil</keyword>
<accession>A0A3N4LFN1</accession>
<comment type="subunit">
    <text evidence="2 4">Heterohexamer of two PFD-alpha type and four PFD-beta type subunits.</text>
</comment>
<dbReference type="Pfam" id="PF02996">
    <property type="entry name" value="Prefoldin"/>
    <property type="match status" value="1"/>
</dbReference>
<dbReference type="InterPro" id="IPR009053">
    <property type="entry name" value="Prefoldin"/>
</dbReference>
<dbReference type="OrthoDB" id="6375174at2759"/>
<dbReference type="Gene3D" id="1.10.287.370">
    <property type="match status" value="1"/>
</dbReference>
<evidence type="ECO:0000256" key="5">
    <source>
        <dbReference type="SAM" id="Coils"/>
    </source>
</evidence>
<dbReference type="PANTHER" id="PTHR12409:SF0">
    <property type="entry name" value="PREFOLDIN SUBUNIT 3"/>
    <property type="match status" value="1"/>
</dbReference>
<evidence type="ECO:0000313" key="6">
    <source>
        <dbReference type="EMBL" id="RPB19491.1"/>
    </source>
</evidence>
<evidence type="ECO:0000313" key="7">
    <source>
        <dbReference type="Proteomes" id="UP000267821"/>
    </source>
</evidence>
<sequence>MASKSATNPRGIPTAPFVEKVEDYIATRADVEPAMRKFQEMISKYQFMEVNTQRRTLSLRDKIPDIQKTLDTVRFLKDRKNSDEPFETSFELNDTLYAKASVKAGEEVYLWLGANVMLSYPVAEAEELLQGKLAAAKESLGNCEEDLDFLRQQITTLEVNTARLYNWEVALKRKEKEAGGSEK</sequence>
<dbReference type="GO" id="GO:0007021">
    <property type="term" value="P:tubulin complex assembly"/>
    <property type="evidence" value="ECO:0007669"/>
    <property type="project" value="TreeGrafter"/>
</dbReference>
<evidence type="ECO:0000256" key="2">
    <source>
        <dbReference type="ARBA" id="ARBA00011695"/>
    </source>
</evidence>
<dbReference type="InParanoid" id="A0A3N4LFN1"/>
<comment type="similarity">
    <text evidence="1 4">Belongs to the prefoldin subunit alpha family.</text>
</comment>
<reference evidence="6 7" key="1">
    <citation type="journal article" date="2018" name="Nat. Ecol. Evol.">
        <title>Pezizomycetes genomes reveal the molecular basis of ectomycorrhizal truffle lifestyle.</title>
        <authorList>
            <person name="Murat C."/>
            <person name="Payen T."/>
            <person name="Noel B."/>
            <person name="Kuo A."/>
            <person name="Morin E."/>
            <person name="Chen J."/>
            <person name="Kohler A."/>
            <person name="Krizsan K."/>
            <person name="Balestrini R."/>
            <person name="Da Silva C."/>
            <person name="Montanini B."/>
            <person name="Hainaut M."/>
            <person name="Levati E."/>
            <person name="Barry K.W."/>
            <person name="Belfiori B."/>
            <person name="Cichocki N."/>
            <person name="Clum A."/>
            <person name="Dockter R.B."/>
            <person name="Fauchery L."/>
            <person name="Guy J."/>
            <person name="Iotti M."/>
            <person name="Le Tacon F."/>
            <person name="Lindquist E.A."/>
            <person name="Lipzen A."/>
            <person name="Malagnac F."/>
            <person name="Mello A."/>
            <person name="Molinier V."/>
            <person name="Miyauchi S."/>
            <person name="Poulain J."/>
            <person name="Riccioni C."/>
            <person name="Rubini A."/>
            <person name="Sitrit Y."/>
            <person name="Splivallo R."/>
            <person name="Traeger S."/>
            <person name="Wang M."/>
            <person name="Zifcakova L."/>
            <person name="Wipf D."/>
            <person name="Zambonelli A."/>
            <person name="Paolocci F."/>
            <person name="Nowrousian M."/>
            <person name="Ottonello S."/>
            <person name="Baldrian P."/>
            <person name="Spatafora J.W."/>
            <person name="Henrissat B."/>
            <person name="Nagy L.G."/>
            <person name="Aury J.M."/>
            <person name="Wincker P."/>
            <person name="Grigoriev I.V."/>
            <person name="Bonfante P."/>
            <person name="Martin F.M."/>
        </authorList>
    </citation>
    <scope>NUCLEOTIDE SEQUENCE [LARGE SCALE GENOMIC DNA]</scope>
    <source>
        <strain evidence="6 7">ATCC MYA-4762</strain>
    </source>
</reference>
<dbReference type="InterPro" id="IPR004127">
    <property type="entry name" value="Prefoldin_subunit_alpha"/>
</dbReference>
<protein>
    <recommendedName>
        <fullName evidence="4">Prefoldin subunit 3</fullName>
    </recommendedName>
</protein>
<dbReference type="GO" id="GO:0007017">
    <property type="term" value="P:microtubule-based process"/>
    <property type="evidence" value="ECO:0007669"/>
    <property type="project" value="TreeGrafter"/>
</dbReference>
<dbReference type="FunCoup" id="A0A3N4LFN1">
    <property type="interactions" value="982"/>
</dbReference>
<evidence type="ECO:0000256" key="3">
    <source>
        <dbReference type="ARBA" id="ARBA00023186"/>
    </source>
</evidence>
<dbReference type="STRING" id="1051890.A0A3N4LFN1"/>
<dbReference type="PIRSF" id="PIRSF016396">
    <property type="entry name" value="Prefoldin_subunit_3"/>
    <property type="match status" value="1"/>
</dbReference>
<dbReference type="CDD" id="cd23156">
    <property type="entry name" value="Prefoldin_3"/>
    <property type="match status" value="1"/>
</dbReference>
<feature type="coiled-coil region" evidence="5">
    <location>
        <begin position="133"/>
        <end position="160"/>
    </location>
</feature>
<dbReference type="PANTHER" id="PTHR12409">
    <property type="entry name" value="PREFOLDIN SUBUNIT 3"/>
    <property type="match status" value="1"/>
</dbReference>
<keyword evidence="7" id="KW-1185">Reference proteome</keyword>
<evidence type="ECO:0000256" key="4">
    <source>
        <dbReference type="PIRNR" id="PIRNR016396"/>
    </source>
</evidence>
<dbReference type="Proteomes" id="UP000267821">
    <property type="component" value="Unassembled WGS sequence"/>
</dbReference>
<keyword evidence="3 4" id="KW-0143">Chaperone</keyword>
<dbReference type="GO" id="GO:0016272">
    <property type="term" value="C:prefoldin complex"/>
    <property type="evidence" value="ECO:0007669"/>
    <property type="project" value="UniProtKB-UniRule"/>
</dbReference>
<dbReference type="AlphaFoldDB" id="A0A3N4LFN1"/>